<dbReference type="Gene3D" id="2.10.230.10">
    <property type="entry name" value="Heat shock protein DnaJ, cysteine-rich domain"/>
    <property type="match status" value="1"/>
</dbReference>
<dbReference type="InterPro" id="IPR044713">
    <property type="entry name" value="DNJA1/2-like"/>
</dbReference>
<dbReference type="Gene3D" id="2.60.260.20">
    <property type="entry name" value="Urease metallochaperone UreE, N-terminal domain"/>
    <property type="match status" value="1"/>
</dbReference>
<evidence type="ECO:0000313" key="2">
    <source>
        <dbReference type="WBParaSite" id="PEQ_0000100901-mRNA-1"/>
    </source>
</evidence>
<dbReference type="AlphaFoldDB" id="A0A914R332"/>
<keyword evidence="1" id="KW-1185">Reference proteome</keyword>
<accession>A0A914R332</accession>
<dbReference type="InterPro" id="IPR036410">
    <property type="entry name" value="HSP_DnaJ_Cys-rich_dom_sf"/>
</dbReference>
<protein>
    <submittedName>
        <fullName evidence="2">CR-type domain-containing protein</fullName>
    </submittedName>
</protein>
<name>A0A914R332_PAREQ</name>
<reference evidence="2" key="1">
    <citation type="submission" date="2022-11" db="UniProtKB">
        <authorList>
            <consortium name="WormBaseParasite"/>
        </authorList>
    </citation>
    <scope>IDENTIFICATION</scope>
</reference>
<proteinExistence type="predicted"/>
<dbReference type="PANTHER" id="PTHR43888">
    <property type="entry name" value="DNAJ-LIKE-2, ISOFORM A-RELATED"/>
    <property type="match status" value="1"/>
</dbReference>
<dbReference type="Proteomes" id="UP000887564">
    <property type="component" value="Unplaced"/>
</dbReference>
<dbReference type="GO" id="GO:0006457">
    <property type="term" value="P:protein folding"/>
    <property type="evidence" value="ECO:0007669"/>
    <property type="project" value="InterPro"/>
</dbReference>
<dbReference type="SUPFAM" id="SSF57938">
    <property type="entry name" value="DnaJ/Hsp40 cysteine-rich domain"/>
    <property type="match status" value="1"/>
</dbReference>
<dbReference type="GO" id="GO:0030544">
    <property type="term" value="F:Hsp70 protein binding"/>
    <property type="evidence" value="ECO:0007669"/>
    <property type="project" value="InterPro"/>
</dbReference>
<dbReference type="InterPro" id="IPR008971">
    <property type="entry name" value="HSP40/DnaJ_pept-bd"/>
</dbReference>
<organism evidence="1 2">
    <name type="scientific">Parascaris equorum</name>
    <name type="common">Equine roundworm</name>
    <dbReference type="NCBI Taxonomy" id="6256"/>
    <lineage>
        <taxon>Eukaryota</taxon>
        <taxon>Metazoa</taxon>
        <taxon>Ecdysozoa</taxon>
        <taxon>Nematoda</taxon>
        <taxon>Chromadorea</taxon>
        <taxon>Rhabditida</taxon>
        <taxon>Spirurina</taxon>
        <taxon>Ascaridomorpha</taxon>
        <taxon>Ascaridoidea</taxon>
        <taxon>Ascarididae</taxon>
        <taxon>Parascaris</taxon>
    </lineage>
</organism>
<dbReference type="GO" id="GO:0051082">
    <property type="term" value="F:unfolded protein binding"/>
    <property type="evidence" value="ECO:0007669"/>
    <property type="project" value="InterPro"/>
</dbReference>
<sequence>MGSKDGQSHECHSCRGRGTKIAEKDRCKTCKGEKTLPVTKTLEVHVERGMRHNQKVTFRGEADQQVASMQFILIAFVKNVRYSTISERIMDLQSTSEGASVLVFERQFRSYR</sequence>
<dbReference type="WBParaSite" id="PEQ_0000100901-mRNA-1">
    <property type="protein sequence ID" value="PEQ_0000100901-mRNA-1"/>
    <property type="gene ID" value="PEQ_0000100901"/>
</dbReference>
<dbReference type="SUPFAM" id="SSF49493">
    <property type="entry name" value="HSP40/DnaJ peptide-binding domain"/>
    <property type="match status" value="1"/>
</dbReference>
<evidence type="ECO:0000313" key="1">
    <source>
        <dbReference type="Proteomes" id="UP000887564"/>
    </source>
</evidence>